<dbReference type="Proteomes" id="UP001530315">
    <property type="component" value="Unassembled WGS sequence"/>
</dbReference>
<evidence type="ECO:0000313" key="9">
    <source>
        <dbReference type="EMBL" id="KAL3765129.1"/>
    </source>
</evidence>
<dbReference type="EMBL" id="JALLAZ020001758">
    <property type="protein sequence ID" value="KAL3765129.1"/>
    <property type="molecule type" value="Genomic_DNA"/>
</dbReference>
<evidence type="ECO:0000313" key="10">
    <source>
        <dbReference type="Proteomes" id="UP001530315"/>
    </source>
</evidence>
<comment type="subcellular location">
    <subcellularLocation>
        <location evidence="1">Cell membrane</location>
        <topology evidence="1">Multi-pass membrane protein</topology>
    </subcellularLocation>
</comment>
<keyword evidence="2" id="KW-1003">Cell membrane</keyword>
<dbReference type="GO" id="GO:0005886">
    <property type="term" value="C:plasma membrane"/>
    <property type="evidence" value="ECO:0007669"/>
    <property type="project" value="UniProtKB-SubCell"/>
</dbReference>
<sequence>MMLYVIVATIVVVVVPSPCLAASVVSSSHATTRGGSDPRAVLLSFVDGLSRSGIKGMATYLLGFTLWTMTVGATTPVEIAAGMAFPLRVAIILSASGKIGGACLQYALSKYLFSDHARVRMRGNAWMDKIDASFESHPYRVALVWRFSPMPEFVKNVGPSLVSGLRTRYQLLATITHGLPFTILWSCMGNEAAIVARGGQASVLLKRMVAAITWIGLVASPTLFGWWIKGLGESAGGGGDDDGQATVT</sequence>
<dbReference type="Pfam" id="PF09335">
    <property type="entry name" value="VTT_dom"/>
    <property type="match status" value="1"/>
</dbReference>
<feature type="domain" description="VTT" evidence="8">
    <location>
        <begin position="75"/>
        <end position="190"/>
    </location>
</feature>
<feature type="transmembrane region" description="Helical" evidence="6">
    <location>
        <begin position="89"/>
        <end position="108"/>
    </location>
</feature>
<dbReference type="InterPro" id="IPR032816">
    <property type="entry name" value="VTT_dom"/>
</dbReference>
<keyword evidence="5 6" id="KW-0472">Membrane</keyword>
<comment type="caution">
    <text evidence="9">The sequence shown here is derived from an EMBL/GenBank/DDBJ whole genome shotgun (WGS) entry which is preliminary data.</text>
</comment>
<accession>A0ABD3MMI5</accession>
<evidence type="ECO:0000256" key="2">
    <source>
        <dbReference type="ARBA" id="ARBA00022475"/>
    </source>
</evidence>
<feature type="chain" id="PRO_5044862848" description="VTT domain-containing protein" evidence="7">
    <location>
        <begin position="22"/>
        <end position="248"/>
    </location>
</feature>
<dbReference type="PANTHER" id="PTHR12677:SF59">
    <property type="entry name" value="GOLGI APPARATUS MEMBRANE PROTEIN TVP38-RELATED"/>
    <property type="match status" value="1"/>
</dbReference>
<proteinExistence type="predicted"/>
<feature type="signal peptide" evidence="7">
    <location>
        <begin position="1"/>
        <end position="21"/>
    </location>
</feature>
<evidence type="ECO:0000256" key="3">
    <source>
        <dbReference type="ARBA" id="ARBA00022692"/>
    </source>
</evidence>
<dbReference type="InterPro" id="IPR015414">
    <property type="entry name" value="TMEM64"/>
</dbReference>
<evidence type="ECO:0000256" key="1">
    <source>
        <dbReference type="ARBA" id="ARBA00004651"/>
    </source>
</evidence>
<dbReference type="AlphaFoldDB" id="A0ABD3MMI5"/>
<reference evidence="9 10" key="1">
    <citation type="submission" date="2024-10" db="EMBL/GenBank/DDBJ databases">
        <title>Updated reference genomes for cyclostephanoid diatoms.</title>
        <authorList>
            <person name="Roberts W.R."/>
            <person name="Alverson A.J."/>
        </authorList>
    </citation>
    <scope>NUCLEOTIDE SEQUENCE [LARGE SCALE GENOMIC DNA]</scope>
    <source>
        <strain evidence="9 10">AJA276-08</strain>
    </source>
</reference>
<evidence type="ECO:0000256" key="6">
    <source>
        <dbReference type="SAM" id="Phobius"/>
    </source>
</evidence>
<keyword evidence="10" id="KW-1185">Reference proteome</keyword>
<protein>
    <recommendedName>
        <fullName evidence="8">VTT domain-containing protein</fullName>
    </recommendedName>
</protein>
<feature type="transmembrane region" description="Helical" evidence="6">
    <location>
        <begin position="208"/>
        <end position="228"/>
    </location>
</feature>
<feature type="transmembrane region" description="Helical" evidence="6">
    <location>
        <begin position="57"/>
        <end position="77"/>
    </location>
</feature>
<gene>
    <name evidence="9" type="ORF">ACHAW5_000798</name>
</gene>
<name>A0ABD3MMI5_9STRA</name>
<evidence type="ECO:0000259" key="8">
    <source>
        <dbReference type="Pfam" id="PF09335"/>
    </source>
</evidence>
<evidence type="ECO:0000256" key="7">
    <source>
        <dbReference type="SAM" id="SignalP"/>
    </source>
</evidence>
<keyword evidence="4 6" id="KW-1133">Transmembrane helix</keyword>
<keyword evidence="7" id="KW-0732">Signal</keyword>
<dbReference type="PANTHER" id="PTHR12677">
    <property type="entry name" value="GOLGI APPARATUS MEMBRANE PROTEIN TVP38-RELATED"/>
    <property type="match status" value="1"/>
</dbReference>
<keyword evidence="3 6" id="KW-0812">Transmembrane</keyword>
<evidence type="ECO:0000256" key="5">
    <source>
        <dbReference type="ARBA" id="ARBA00023136"/>
    </source>
</evidence>
<evidence type="ECO:0000256" key="4">
    <source>
        <dbReference type="ARBA" id="ARBA00022989"/>
    </source>
</evidence>
<organism evidence="9 10">
    <name type="scientific">Stephanodiscus triporus</name>
    <dbReference type="NCBI Taxonomy" id="2934178"/>
    <lineage>
        <taxon>Eukaryota</taxon>
        <taxon>Sar</taxon>
        <taxon>Stramenopiles</taxon>
        <taxon>Ochrophyta</taxon>
        <taxon>Bacillariophyta</taxon>
        <taxon>Coscinodiscophyceae</taxon>
        <taxon>Thalassiosirophycidae</taxon>
        <taxon>Stephanodiscales</taxon>
        <taxon>Stephanodiscaceae</taxon>
        <taxon>Stephanodiscus</taxon>
    </lineage>
</organism>